<dbReference type="AlphaFoldDB" id="A0A8J7W694"/>
<dbReference type="OrthoDB" id="108510at2157"/>
<protein>
    <recommendedName>
        <fullName evidence="3">DUF1922 domain-containing protein</fullName>
    </recommendedName>
</protein>
<keyword evidence="2" id="KW-1185">Reference proteome</keyword>
<accession>A0A8J7W694</accession>
<dbReference type="Gene3D" id="3.90.820.10">
    <property type="entry name" value="Structural Genomics, Unknown Function 30-nov-00 1gh9 Mol_id"/>
    <property type="match status" value="1"/>
</dbReference>
<reference evidence="1" key="1">
    <citation type="submission" date="2014-12" db="EMBL/GenBank/DDBJ databases">
        <authorList>
            <person name="Huang H.-H."/>
            <person name="Chen S.-C."/>
            <person name="Lai M.-C."/>
        </authorList>
    </citation>
    <scope>NUCLEOTIDE SEQUENCE</scope>
    <source>
        <strain evidence="1">K1F9705b</strain>
    </source>
</reference>
<organism evidence="1 2">
    <name type="scientific">Methanocalculus chunghsingensis</name>
    <dbReference type="NCBI Taxonomy" id="156457"/>
    <lineage>
        <taxon>Archaea</taxon>
        <taxon>Methanobacteriati</taxon>
        <taxon>Methanobacteriota</taxon>
        <taxon>Stenosarchaea group</taxon>
        <taxon>Methanomicrobia</taxon>
        <taxon>Methanomicrobiales</taxon>
        <taxon>Methanocalculaceae</taxon>
        <taxon>Methanocalculus</taxon>
    </lineage>
</organism>
<evidence type="ECO:0008006" key="3">
    <source>
        <dbReference type="Google" id="ProtNLM"/>
    </source>
</evidence>
<dbReference type="EMBL" id="JWHL01000002">
    <property type="protein sequence ID" value="MBR1368318.1"/>
    <property type="molecule type" value="Genomic_DNA"/>
</dbReference>
<dbReference type="RefSeq" id="WP_211529930.1">
    <property type="nucleotide sequence ID" value="NZ_JWHL01000002.1"/>
</dbReference>
<gene>
    <name evidence="1" type="ORF">RJ53_01915</name>
</gene>
<dbReference type="Proteomes" id="UP000730161">
    <property type="component" value="Unassembled WGS sequence"/>
</dbReference>
<comment type="caution">
    <text evidence="1">The sequence shown here is derived from an EMBL/GenBank/DDBJ whole genome shotgun (WGS) entry which is preliminary data.</text>
</comment>
<name>A0A8J7W694_9EURY</name>
<evidence type="ECO:0000313" key="2">
    <source>
        <dbReference type="Proteomes" id="UP000730161"/>
    </source>
</evidence>
<proteinExistence type="predicted"/>
<sequence length="90" mass="10616">MYHVIRCPGCRSFTYIDHLQRWRLCPVCGEIISGARAPVYLEVESYEEAEDIIGRLEEYLKRASRDELTDEEIARLRTTYARWVKAHIPT</sequence>
<evidence type="ECO:0000313" key="1">
    <source>
        <dbReference type="EMBL" id="MBR1368318.1"/>
    </source>
</evidence>